<dbReference type="GO" id="GO:0010073">
    <property type="term" value="P:meristem maintenance"/>
    <property type="evidence" value="ECO:0007669"/>
    <property type="project" value="InterPro"/>
</dbReference>
<evidence type="ECO:0000259" key="1">
    <source>
        <dbReference type="Pfam" id="PF10536"/>
    </source>
</evidence>
<dbReference type="InterPro" id="IPR044824">
    <property type="entry name" value="MAIN-like"/>
</dbReference>
<feature type="domain" description="Aminotransferase-like plant mobile" evidence="1">
    <location>
        <begin position="127"/>
        <end position="193"/>
    </location>
</feature>
<accession>A0A445AKI5</accession>
<proteinExistence type="predicted"/>
<protein>
    <recommendedName>
        <fullName evidence="1">Aminotransferase-like plant mobile domain-containing protein</fullName>
    </recommendedName>
</protein>
<comment type="caution">
    <text evidence="2">The sequence shown here is derived from an EMBL/GenBank/DDBJ whole genome shotgun (WGS) entry which is preliminary data.</text>
</comment>
<dbReference type="Proteomes" id="UP000289738">
    <property type="component" value="Chromosome B02"/>
</dbReference>
<dbReference type="PANTHER" id="PTHR46033">
    <property type="entry name" value="PROTEIN MAIN-LIKE 2"/>
    <property type="match status" value="1"/>
</dbReference>
<organism evidence="2 3">
    <name type="scientific">Arachis hypogaea</name>
    <name type="common">Peanut</name>
    <dbReference type="NCBI Taxonomy" id="3818"/>
    <lineage>
        <taxon>Eukaryota</taxon>
        <taxon>Viridiplantae</taxon>
        <taxon>Streptophyta</taxon>
        <taxon>Embryophyta</taxon>
        <taxon>Tracheophyta</taxon>
        <taxon>Spermatophyta</taxon>
        <taxon>Magnoliopsida</taxon>
        <taxon>eudicotyledons</taxon>
        <taxon>Gunneridae</taxon>
        <taxon>Pentapetalae</taxon>
        <taxon>rosids</taxon>
        <taxon>fabids</taxon>
        <taxon>Fabales</taxon>
        <taxon>Fabaceae</taxon>
        <taxon>Papilionoideae</taxon>
        <taxon>50 kb inversion clade</taxon>
        <taxon>dalbergioids sensu lato</taxon>
        <taxon>Dalbergieae</taxon>
        <taxon>Pterocarpus clade</taxon>
        <taxon>Arachis</taxon>
    </lineage>
</organism>
<evidence type="ECO:0000313" key="2">
    <source>
        <dbReference type="EMBL" id="RYR26898.1"/>
    </source>
</evidence>
<dbReference type="PANTHER" id="PTHR46033:SF8">
    <property type="entry name" value="PROTEIN MAINTENANCE OF MERISTEMS-LIKE"/>
    <property type="match status" value="1"/>
</dbReference>
<evidence type="ECO:0000313" key="3">
    <source>
        <dbReference type="Proteomes" id="UP000289738"/>
    </source>
</evidence>
<reference evidence="2 3" key="1">
    <citation type="submission" date="2019-01" db="EMBL/GenBank/DDBJ databases">
        <title>Sequencing of cultivated peanut Arachis hypogaea provides insights into genome evolution and oil improvement.</title>
        <authorList>
            <person name="Chen X."/>
        </authorList>
    </citation>
    <scope>NUCLEOTIDE SEQUENCE [LARGE SCALE GENOMIC DNA]</scope>
    <source>
        <strain evidence="3">cv. Fuhuasheng</strain>
        <tissue evidence="2">Leaves</tissue>
    </source>
</reference>
<dbReference type="AlphaFoldDB" id="A0A445AKI5"/>
<keyword evidence="3" id="KW-1185">Reference proteome</keyword>
<dbReference type="InterPro" id="IPR019557">
    <property type="entry name" value="AminoTfrase-like_pln_mobile"/>
</dbReference>
<dbReference type="STRING" id="3818.A0A445AKI5"/>
<dbReference type="Pfam" id="PF10536">
    <property type="entry name" value="PMD"/>
    <property type="match status" value="1"/>
</dbReference>
<name>A0A445AKI5_ARAHY</name>
<sequence>MGHLKGDVSEMGVSPEAPTNWAKAGTREMVHLLCGTHEMHTTMAAAMKWYGFLLKAAKKCNMRDGGMNVEENLNRLDKIHIAAHLIHKPARVLTPHGILVDVFTSEPADPSMDLRRQRLEPYLRRAGFYYVSLIIRFEYDNPLISAFVERWRPETHTFHLPWGECTTTLEDAAMQLGLPIDGEPVSGTLRSWSKFHYRDIWQWCEELLGDVLPGHVGTMKYNIRLKISFWAPDVTMPHTFPLATRWAEKKGHNDYAEQRLLRHRLRLDNLQVDEFNWMPYMDPRILSRVPAKFLRHPHGDFYHLVVPLILFCRRTEAYGLHIDRADTLRPSQDFYRWYCDRTRRFLSVPKALHDPRTDDIPPGVPAEYGRAPAVRLPDVLQDRRR</sequence>
<gene>
    <name evidence="2" type="ORF">Ahy_B02g061208</name>
</gene>
<dbReference type="EMBL" id="SDMP01000012">
    <property type="protein sequence ID" value="RYR26898.1"/>
    <property type="molecule type" value="Genomic_DNA"/>
</dbReference>